<evidence type="ECO:0000313" key="2">
    <source>
        <dbReference type="Proteomes" id="UP000309340"/>
    </source>
</evidence>
<comment type="caution">
    <text evidence="1">The sequence shown here is derived from an EMBL/GenBank/DDBJ whole genome shotgun (WGS) entry which is preliminary data.</text>
</comment>
<proteinExistence type="predicted"/>
<evidence type="ECO:0000313" key="1">
    <source>
        <dbReference type="EMBL" id="TKA82320.1"/>
    </source>
</evidence>
<dbReference type="Gene3D" id="3.40.50.1820">
    <property type="entry name" value="alpha/beta hydrolase"/>
    <property type="match status" value="1"/>
</dbReference>
<accession>A0A4U0XX08</accession>
<dbReference type="SUPFAM" id="SSF53474">
    <property type="entry name" value="alpha/beta-Hydrolases"/>
    <property type="match status" value="1"/>
</dbReference>
<dbReference type="AlphaFoldDB" id="A0A4U0XX08"/>
<dbReference type="InterPro" id="IPR029058">
    <property type="entry name" value="AB_hydrolase_fold"/>
</dbReference>
<evidence type="ECO:0008006" key="3">
    <source>
        <dbReference type="Google" id="ProtNLM"/>
    </source>
</evidence>
<protein>
    <recommendedName>
        <fullName evidence="3">AB hydrolase-1 domain-containing protein</fullName>
    </recommendedName>
</protein>
<name>A0A4U0XX08_9PEZI</name>
<sequence>MAHGLPYRGAGTADASVHDTEAAFEAVLSARADRYLDGTLRVNEAEYRRYTPTSLTFLLGLPNGRYLVRASSSMIRRATSILPRTPWSFFAVKTICRVLRRQSGTRPSARDLAADTYLALKRHCLLSKALEQATAGMRFQQCLCDFVADMVEEALKTVVGPEGIRRASRKGIKGVARAKYQSWLKQNRRPALHGFRAPRPPHVRCITKAKILGDAPDKPIMIANHGAPGLSTHKETEAWSGPFTDIFPVLDMGELRQWAKAEKFVMSGGSRGGSLTLEYAFAYQQHLYGIVVSDSAAQMSRWVAVNQSRAHRSPQTRLELDTDFGSIAALYAAPPEVKGHTEVDVDAVLSAATMPFCETGDAAMGDCLRRYDVRGRLQDIKVPAFTAVGRYGRITPVQCCEELAAKKSTSRLMVYERSGHLPGLEEETKFWEGVRDFLKTLDVPGLKL</sequence>
<organism evidence="1 2">
    <name type="scientific">Friedmanniomyces simplex</name>
    <dbReference type="NCBI Taxonomy" id="329884"/>
    <lineage>
        <taxon>Eukaryota</taxon>
        <taxon>Fungi</taxon>
        <taxon>Dikarya</taxon>
        <taxon>Ascomycota</taxon>
        <taxon>Pezizomycotina</taxon>
        <taxon>Dothideomycetes</taxon>
        <taxon>Dothideomycetidae</taxon>
        <taxon>Mycosphaerellales</taxon>
        <taxon>Teratosphaeriaceae</taxon>
        <taxon>Friedmanniomyces</taxon>
    </lineage>
</organism>
<dbReference type="Proteomes" id="UP000309340">
    <property type="component" value="Unassembled WGS sequence"/>
</dbReference>
<dbReference type="EMBL" id="NAJQ01000036">
    <property type="protein sequence ID" value="TKA82320.1"/>
    <property type="molecule type" value="Genomic_DNA"/>
</dbReference>
<dbReference type="OrthoDB" id="3840168at2759"/>
<keyword evidence="2" id="KW-1185">Reference proteome</keyword>
<dbReference type="STRING" id="329884.A0A4U0XX08"/>
<gene>
    <name evidence="1" type="ORF">B0A55_01438</name>
</gene>
<reference evidence="1 2" key="1">
    <citation type="submission" date="2017-03" db="EMBL/GenBank/DDBJ databases">
        <title>Genomes of endolithic fungi from Antarctica.</title>
        <authorList>
            <person name="Coleine C."/>
            <person name="Masonjones S."/>
            <person name="Stajich J.E."/>
        </authorList>
    </citation>
    <scope>NUCLEOTIDE SEQUENCE [LARGE SCALE GENOMIC DNA]</scope>
    <source>
        <strain evidence="1 2">CCFEE 5184</strain>
    </source>
</reference>